<dbReference type="PANTHER" id="PTHR43895:SF32">
    <property type="entry name" value="SERINE_THREONINE-PROTEIN KINASE CHK1"/>
    <property type="match status" value="1"/>
</dbReference>
<keyword evidence="4" id="KW-0547">Nucleotide-binding</keyword>
<evidence type="ECO:0000256" key="2">
    <source>
        <dbReference type="ARBA" id="ARBA00022527"/>
    </source>
</evidence>
<dbReference type="SMART" id="SM00220">
    <property type="entry name" value="S_TKc"/>
    <property type="match status" value="1"/>
</dbReference>
<evidence type="ECO:0000256" key="7">
    <source>
        <dbReference type="ARBA" id="ARBA00047899"/>
    </source>
</evidence>
<evidence type="ECO:0000256" key="5">
    <source>
        <dbReference type="ARBA" id="ARBA00022777"/>
    </source>
</evidence>
<evidence type="ECO:0000256" key="1">
    <source>
        <dbReference type="ARBA" id="ARBA00012513"/>
    </source>
</evidence>
<name>A0A931GRL0_9ACTN</name>
<gene>
    <name evidence="10" type="ORF">IW256_003937</name>
</gene>
<organism evidence="10 11">
    <name type="scientific">Actinomadura viridis</name>
    <dbReference type="NCBI Taxonomy" id="58110"/>
    <lineage>
        <taxon>Bacteria</taxon>
        <taxon>Bacillati</taxon>
        <taxon>Actinomycetota</taxon>
        <taxon>Actinomycetes</taxon>
        <taxon>Streptosporangiales</taxon>
        <taxon>Thermomonosporaceae</taxon>
        <taxon>Actinomadura</taxon>
    </lineage>
</organism>
<keyword evidence="3" id="KW-0808">Transferase</keyword>
<dbReference type="RefSeq" id="WP_197012370.1">
    <property type="nucleotide sequence ID" value="NZ_BAABES010000010.1"/>
</dbReference>
<dbReference type="Pfam" id="PF00069">
    <property type="entry name" value="Pkinase"/>
    <property type="match status" value="1"/>
</dbReference>
<keyword evidence="6" id="KW-0067">ATP-binding</keyword>
<evidence type="ECO:0000256" key="3">
    <source>
        <dbReference type="ARBA" id="ARBA00022679"/>
    </source>
</evidence>
<reference evidence="10" key="1">
    <citation type="submission" date="2020-11" db="EMBL/GenBank/DDBJ databases">
        <title>Sequencing the genomes of 1000 actinobacteria strains.</title>
        <authorList>
            <person name="Klenk H.-P."/>
        </authorList>
    </citation>
    <scope>NUCLEOTIDE SEQUENCE</scope>
    <source>
        <strain evidence="10">DSM 43175</strain>
    </source>
</reference>
<evidence type="ECO:0000259" key="9">
    <source>
        <dbReference type="PROSITE" id="PS50011"/>
    </source>
</evidence>
<dbReference type="Gene3D" id="1.10.510.10">
    <property type="entry name" value="Transferase(Phosphotransferase) domain 1"/>
    <property type="match status" value="1"/>
</dbReference>
<keyword evidence="11" id="KW-1185">Reference proteome</keyword>
<dbReference type="GO" id="GO:0005524">
    <property type="term" value="F:ATP binding"/>
    <property type="evidence" value="ECO:0007669"/>
    <property type="project" value="UniProtKB-KW"/>
</dbReference>
<feature type="domain" description="Protein kinase" evidence="9">
    <location>
        <begin position="12"/>
        <end position="262"/>
    </location>
</feature>
<keyword evidence="2 10" id="KW-0723">Serine/threonine-protein kinase</keyword>
<dbReference type="SUPFAM" id="SSF56112">
    <property type="entry name" value="Protein kinase-like (PK-like)"/>
    <property type="match status" value="1"/>
</dbReference>
<dbReference type="InterPro" id="IPR011009">
    <property type="entry name" value="Kinase-like_dom_sf"/>
</dbReference>
<dbReference type="GO" id="GO:0004674">
    <property type="term" value="F:protein serine/threonine kinase activity"/>
    <property type="evidence" value="ECO:0007669"/>
    <property type="project" value="UniProtKB-KW"/>
</dbReference>
<dbReference type="Proteomes" id="UP000614047">
    <property type="component" value="Unassembled WGS sequence"/>
</dbReference>
<evidence type="ECO:0000313" key="11">
    <source>
        <dbReference type="Proteomes" id="UP000614047"/>
    </source>
</evidence>
<accession>A0A931GRL0</accession>
<dbReference type="EMBL" id="JADOUA010000001">
    <property type="protein sequence ID" value="MBG6089824.1"/>
    <property type="molecule type" value="Genomic_DNA"/>
</dbReference>
<comment type="catalytic activity">
    <reaction evidence="8">
        <text>L-seryl-[protein] + ATP = O-phospho-L-seryl-[protein] + ADP + H(+)</text>
        <dbReference type="Rhea" id="RHEA:17989"/>
        <dbReference type="Rhea" id="RHEA-COMP:9863"/>
        <dbReference type="Rhea" id="RHEA-COMP:11604"/>
        <dbReference type="ChEBI" id="CHEBI:15378"/>
        <dbReference type="ChEBI" id="CHEBI:29999"/>
        <dbReference type="ChEBI" id="CHEBI:30616"/>
        <dbReference type="ChEBI" id="CHEBI:83421"/>
        <dbReference type="ChEBI" id="CHEBI:456216"/>
        <dbReference type="EC" id="2.7.11.1"/>
    </reaction>
</comment>
<evidence type="ECO:0000256" key="8">
    <source>
        <dbReference type="ARBA" id="ARBA00048679"/>
    </source>
</evidence>
<dbReference type="EC" id="2.7.11.1" evidence="1"/>
<sequence>MSADLPQTFGRYQVIKLLGSGMQGETFLADDGSGREVAIKTIHSSQVGQSKTHRALDKEVVALSAVNPAFVPKFIESNSTGERPYYVMEYIQGTTVDGLIAERGQLTDVQVQRLAIRLAASLVAMHSVGVAHGDFRGQNLIVGTDGGIYVLDFGRAELRTDSRHEFYKRRQSDLRQFGELIVRARNGRGPFGEDSSLAIERYNEGRPDLGALSGRTRHVAAELLRRHPMRRGPDAKRVYRVLLYGRRARRRVWLGTPSSLSE</sequence>
<keyword evidence="5 10" id="KW-0418">Kinase</keyword>
<dbReference type="InterPro" id="IPR000719">
    <property type="entry name" value="Prot_kinase_dom"/>
</dbReference>
<evidence type="ECO:0000256" key="6">
    <source>
        <dbReference type="ARBA" id="ARBA00022840"/>
    </source>
</evidence>
<dbReference type="AlphaFoldDB" id="A0A931GRL0"/>
<protein>
    <recommendedName>
        <fullName evidence="1">non-specific serine/threonine protein kinase</fullName>
        <ecNumber evidence="1">2.7.11.1</ecNumber>
    </recommendedName>
</protein>
<dbReference type="GO" id="GO:0007165">
    <property type="term" value="P:signal transduction"/>
    <property type="evidence" value="ECO:0007669"/>
    <property type="project" value="TreeGrafter"/>
</dbReference>
<comment type="caution">
    <text evidence="10">The sequence shown here is derived from an EMBL/GenBank/DDBJ whole genome shotgun (WGS) entry which is preliminary data.</text>
</comment>
<evidence type="ECO:0000313" key="10">
    <source>
        <dbReference type="EMBL" id="MBG6089824.1"/>
    </source>
</evidence>
<dbReference type="PANTHER" id="PTHR43895">
    <property type="entry name" value="CALCIUM/CALMODULIN-DEPENDENT PROTEIN KINASE KINASE-RELATED"/>
    <property type="match status" value="1"/>
</dbReference>
<dbReference type="PROSITE" id="PS50011">
    <property type="entry name" value="PROTEIN_KINASE_DOM"/>
    <property type="match status" value="1"/>
</dbReference>
<evidence type="ECO:0000256" key="4">
    <source>
        <dbReference type="ARBA" id="ARBA00022741"/>
    </source>
</evidence>
<proteinExistence type="predicted"/>
<comment type="catalytic activity">
    <reaction evidence="7">
        <text>L-threonyl-[protein] + ATP = O-phospho-L-threonyl-[protein] + ADP + H(+)</text>
        <dbReference type="Rhea" id="RHEA:46608"/>
        <dbReference type="Rhea" id="RHEA-COMP:11060"/>
        <dbReference type="Rhea" id="RHEA-COMP:11605"/>
        <dbReference type="ChEBI" id="CHEBI:15378"/>
        <dbReference type="ChEBI" id="CHEBI:30013"/>
        <dbReference type="ChEBI" id="CHEBI:30616"/>
        <dbReference type="ChEBI" id="CHEBI:61977"/>
        <dbReference type="ChEBI" id="CHEBI:456216"/>
        <dbReference type="EC" id="2.7.11.1"/>
    </reaction>
</comment>